<dbReference type="GeneID" id="5176987"/>
<proteinExistence type="predicted"/>
<keyword evidence="2" id="KW-1185">Reference proteome</keyword>
<organism evidence="1 2">
    <name type="scientific">Haloarcula hispanica SH1 virus</name>
    <dbReference type="NCBI Taxonomy" id="326574"/>
    <lineage>
        <taxon>Viruses</taxon>
        <taxon>Singelaviria</taxon>
        <taxon>Helvetiavirae</taxon>
        <taxon>Dividoviricota</taxon>
        <taxon>Laserviricetes</taxon>
        <taxon>Halopanivirales</taxon>
        <taxon>Sphaerolipoviridae</taxon>
        <taxon>Alphasphaerolipovirus</taxon>
        <taxon>Alphasphaerolipovirus serpentinense</taxon>
    </lineage>
</organism>
<protein>
    <submittedName>
        <fullName evidence="1">ORF 30</fullName>
    </submittedName>
</protein>
<name>Q4KPF7_9VIRU</name>
<dbReference type="EMBL" id="AY950802">
    <property type="protein sequence ID" value="AAY24956.1"/>
    <property type="molecule type" value="Genomic_DNA"/>
</dbReference>
<dbReference type="KEGG" id="vg:5176987"/>
<dbReference type="OrthoDB" id="33323at10239"/>
<reference evidence="1 2" key="1">
    <citation type="journal article" date="2005" name="J. Virol.">
        <title>Constituents of SH1, a novel lipid-containing virus infecting the halophilic euryarchaeon Haloarcula hispanica.</title>
        <authorList>
            <person name="Bamford D.H."/>
            <person name="Ravantti J.J."/>
            <person name="Ronnholm G."/>
            <person name="Laurinavicius S."/>
            <person name="Kukkaro P."/>
            <person name="Dyall-Smith M."/>
            <person name="Somerharju P."/>
            <person name="Kalkkinen N."/>
            <person name="Bamford J.K."/>
        </authorList>
    </citation>
    <scope>NUCLEOTIDE SEQUENCE</scope>
</reference>
<dbReference type="Proteomes" id="UP000001469">
    <property type="component" value="Segment"/>
</dbReference>
<sequence length="161" mass="16876">MGKFALASRLADELGSSVDETIRFVDEVGVQPARSMLDEAAQSGSRTVQNWWKPATAVGVVGGGGALAWRQQEIDQARAIANQQKSYTSAAREVMQSDLSPEAKRELVNQLNENGPASGQNKNGGGGDDGGGGLLGGDIQTTLVLLIVVAFALRYTLGDDD</sequence>
<evidence type="ECO:0000313" key="2">
    <source>
        <dbReference type="Proteomes" id="UP000001469"/>
    </source>
</evidence>
<dbReference type="RefSeq" id="YP_271887.1">
    <property type="nucleotide sequence ID" value="NC_007217.1"/>
</dbReference>
<evidence type="ECO:0000313" key="1">
    <source>
        <dbReference type="EMBL" id="AAY24956.1"/>
    </source>
</evidence>
<accession>Q4KPF7</accession>